<name>A0A0Q0BVU3_PSEAP</name>
<accession>A0A0Q0BVU3</accession>
<sequence>MRSARSDGTGAQTCRSWRSVIEVAYGSANGLRDLNGDILDIARIESGRFSLNPERANLRRLVELVLWVFDGQVTMLTKLRNEGFRRCEATTTSAGDVGLIVEPQLAFVGEVIVPIFHEHPQKLVLCRKGNGLASGQTEKLVGLEKGVQVSRMYAHPQPSAEGKR</sequence>
<organism evidence="1 2">
    <name type="scientific">Pseudomonas syringae pv. aptata</name>
    <dbReference type="NCBI Taxonomy" id="83167"/>
    <lineage>
        <taxon>Bacteria</taxon>
        <taxon>Pseudomonadati</taxon>
        <taxon>Pseudomonadota</taxon>
        <taxon>Gammaproteobacteria</taxon>
        <taxon>Pseudomonadales</taxon>
        <taxon>Pseudomonadaceae</taxon>
        <taxon>Pseudomonas</taxon>
        <taxon>Pseudomonas syringae</taxon>
    </lineage>
</organism>
<dbReference type="AlphaFoldDB" id="A0A0Q0BVU3"/>
<evidence type="ECO:0000313" key="1">
    <source>
        <dbReference type="EMBL" id="RMO57611.1"/>
    </source>
</evidence>
<gene>
    <name evidence="1" type="ORF">ALQ37_102725</name>
</gene>
<dbReference type="Proteomes" id="UP000274541">
    <property type="component" value="Unassembled WGS sequence"/>
</dbReference>
<comment type="caution">
    <text evidence="1">The sequence shown here is derived from an EMBL/GenBank/DDBJ whole genome shotgun (WGS) entry which is preliminary data.</text>
</comment>
<dbReference type="EMBL" id="RBPX01000379">
    <property type="protein sequence ID" value="RMO57611.1"/>
    <property type="molecule type" value="Genomic_DNA"/>
</dbReference>
<protein>
    <submittedName>
        <fullName evidence="1">Uncharacterized protein</fullName>
    </submittedName>
</protein>
<proteinExistence type="predicted"/>
<reference evidence="1 2" key="1">
    <citation type="submission" date="2018-08" db="EMBL/GenBank/DDBJ databases">
        <title>Recombination of ecologically and evolutionarily significant loci maintains genetic cohesion in the Pseudomonas syringae species complex.</title>
        <authorList>
            <person name="Dillon M."/>
            <person name="Thakur S."/>
            <person name="Almeida R.N.D."/>
            <person name="Weir B.S."/>
            <person name="Guttman D.S."/>
        </authorList>
    </citation>
    <scope>NUCLEOTIDE SEQUENCE [LARGE SCALE GENOMIC DNA]</scope>
    <source>
        <strain evidence="1 2">ICMP 4388</strain>
    </source>
</reference>
<evidence type="ECO:0000313" key="2">
    <source>
        <dbReference type="Proteomes" id="UP000274541"/>
    </source>
</evidence>